<name>A0A2G6MRF6_9BACT</name>
<dbReference type="AlphaFoldDB" id="A0A2G6MRF6"/>
<evidence type="ECO:0000259" key="1">
    <source>
        <dbReference type="Pfam" id="PF01637"/>
    </source>
</evidence>
<evidence type="ECO:0000313" key="3">
    <source>
        <dbReference type="Proteomes" id="UP000231203"/>
    </source>
</evidence>
<dbReference type="Pfam" id="PF01637">
    <property type="entry name" value="ATPase_2"/>
    <property type="match status" value="1"/>
</dbReference>
<dbReference type="Gene3D" id="3.40.50.300">
    <property type="entry name" value="P-loop containing nucleotide triphosphate hydrolases"/>
    <property type="match status" value="1"/>
</dbReference>
<feature type="domain" description="ATPase" evidence="1">
    <location>
        <begin position="16"/>
        <end position="202"/>
    </location>
</feature>
<dbReference type="InterPro" id="IPR027417">
    <property type="entry name" value="P-loop_NTPase"/>
</dbReference>
<dbReference type="EMBL" id="PDTI01000039">
    <property type="protein sequence ID" value="PIE62542.1"/>
    <property type="molecule type" value="Genomic_DNA"/>
</dbReference>
<dbReference type="PANTHER" id="PTHR34301:SF8">
    <property type="entry name" value="ATPASE DOMAIN-CONTAINING PROTEIN"/>
    <property type="match status" value="1"/>
</dbReference>
<proteinExistence type="predicted"/>
<reference evidence="2 3" key="1">
    <citation type="submission" date="2017-10" db="EMBL/GenBank/DDBJ databases">
        <title>Novel microbial diversity and functional potential in the marine mammal oral microbiome.</title>
        <authorList>
            <person name="Dudek N.K."/>
            <person name="Sun C.L."/>
            <person name="Burstein D."/>
            <person name="Kantor R.S."/>
            <person name="Aliaga Goltsman D.S."/>
            <person name="Bik E.M."/>
            <person name="Thomas B.C."/>
            <person name="Banfield J.F."/>
            <person name="Relman D.A."/>
        </authorList>
    </citation>
    <scope>NUCLEOTIDE SEQUENCE [LARGE SCALE GENOMIC DNA]</scope>
    <source>
        <strain evidence="2">DOLJORAL78_47_202</strain>
    </source>
</reference>
<sequence>MNNPFTYSKIVTGSSFCNRKKEQEEILEFIRTSQNVLLYSHRRTGKSSLIKQVFLNMKHQAPEIGVLYIDLYGTTSEKEFITRIFQQLNVLETNTDKLLKLLKNSIDKFSFQLGIDPNTNTPTITPTFNRANETLVLKNLMELLENFSAKRKIVIALDEFQEVAKYTNADVLEKQLRSYIQQHTNICYIFSGSQQHILTAMFQSQNRAFYQQAASYPLKQIETKHYIPWMENLFARGNFSIGKTNLENIVGQFNNHPMYIQLFCFFLWRELQHTPWNDEIINTIERYMIDQKHIEYQTLWDNLSINQKKTLKLVLINDGQNLFTAEALTTVTIKTASVVTRCLKSLSEKEILVKNGKYLIQDILLKKWLVLNA</sequence>
<dbReference type="Proteomes" id="UP000231203">
    <property type="component" value="Unassembled WGS sequence"/>
</dbReference>
<organism evidence="2 3">
    <name type="scientific">Desulfobacter postgatei</name>
    <dbReference type="NCBI Taxonomy" id="2293"/>
    <lineage>
        <taxon>Bacteria</taxon>
        <taxon>Pseudomonadati</taxon>
        <taxon>Thermodesulfobacteriota</taxon>
        <taxon>Desulfobacteria</taxon>
        <taxon>Desulfobacterales</taxon>
        <taxon>Desulfobacteraceae</taxon>
        <taxon>Desulfobacter</taxon>
    </lineage>
</organism>
<dbReference type="GO" id="GO:0005524">
    <property type="term" value="F:ATP binding"/>
    <property type="evidence" value="ECO:0007669"/>
    <property type="project" value="InterPro"/>
</dbReference>
<dbReference type="SUPFAM" id="SSF52540">
    <property type="entry name" value="P-loop containing nucleoside triphosphate hydrolases"/>
    <property type="match status" value="1"/>
</dbReference>
<dbReference type="InterPro" id="IPR011579">
    <property type="entry name" value="ATPase_dom"/>
</dbReference>
<dbReference type="PANTHER" id="PTHR34301">
    <property type="entry name" value="DNA-BINDING PROTEIN-RELATED"/>
    <property type="match status" value="1"/>
</dbReference>
<evidence type="ECO:0000313" key="2">
    <source>
        <dbReference type="EMBL" id="PIE62542.1"/>
    </source>
</evidence>
<gene>
    <name evidence="2" type="ORF">CSA25_04640</name>
</gene>
<protein>
    <recommendedName>
        <fullName evidence="1">ATPase domain-containing protein</fullName>
    </recommendedName>
</protein>
<comment type="caution">
    <text evidence="2">The sequence shown here is derived from an EMBL/GenBank/DDBJ whole genome shotgun (WGS) entry which is preliminary data.</text>
</comment>
<accession>A0A2G6MRF6</accession>